<dbReference type="RefSeq" id="WP_092057373.1">
    <property type="nucleotide sequence ID" value="NZ_FOJJ01000034.1"/>
</dbReference>
<proteinExistence type="predicted"/>
<name>A0A550JGI8_9BACT</name>
<sequence length="55" mass="6205">MGRAVNQPKKYIVSCRINGNEMETLNKIAQEAGTNISDLLRQSIFRLEQDLRAGL</sequence>
<dbReference type="Proteomes" id="UP000317155">
    <property type="component" value="Unassembled WGS sequence"/>
</dbReference>
<accession>A0A550JGI8</accession>
<gene>
    <name evidence="1" type="ORF">FL622_07030</name>
</gene>
<protein>
    <submittedName>
        <fullName evidence="1">Hydrogen-dependent growth transcriptional repressor</fullName>
    </submittedName>
</protein>
<dbReference type="OrthoDB" id="5387698at2"/>
<reference evidence="1 2" key="1">
    <citation type="submission" date="2019-07" db="EMBL/GenBank/DDBJ databases">
        <title>Insights of Desulfuromonas acetexigens electromicrobiology.</title>
        <authorList>
            <person name="Katuri K."/>
            <person name="Sapireddy V."/>
            <person name="Shaw D.R."/>
            <person name="Saikaly P."/>
        </authorList>
    </citation>
    <scope>NUCLEOTIDE SEQUENCE [LARGE SCALE GENOMIC DNA]</scope>
    <source>
        <strain evidence="1 2">2873</strain>
    </source>
</reference>
<dbReference type="AlphaFoldDB" id="A0A550JGI8"/>
<evidence type="ECO:0000313" key="1">
    <source>
        <dbReference type="EMBL" id="TRO82324.1"/>
    </source>
</evidence>
<evidence type="ECO:0000313" key="2">
    <source>
        <dbReference type="Proteomes" id="UP000317155"/>
    </source>
</evidence>
<keyword evidence="2" id="KW-1185">Reference proteome</keyword>
<dbReference type="EMBL" id="VJVV01000004">
    <property type="protein sequence ID" value="TRO82324.1"/>
    <property type="molecule type" value="Genomic_DNA"/>
</dbReference>
<organism evidence="1 2">
    <name type="scientific">Trichloromonas acetexigens</name>
    <dbReference type="NCBI Taxonomy" id="38815"/>
    <lineage>
        <taxon>Bacteria</taxon>
        <taxon>Pseudomonadati</taxon>
        <taxon>Thermodesulfobacteriota</taxon>
        <taxon>Desulfuromonadia</taxon>
        <taxon>Desulfuromonadales</taxon>
        <taxon>Trichloromonadaceae</taxon>
        <taxon>Trichloromonas</taxon>
    </lineage>
</organism>
<comment type="caution">
    <text evidence="1">The sequence shown here is derived from an EMBL/GenBank/DDBJ whole genome shotgun (WGS) entry which is preliminary data.</text>
</comment>